<evidence type="ECO:0000256" key="6">
    <source>
        <dbReference type="ARBA" id="ARBA00023004"/>
    </source>
</evidence>
<keyword evidence="3" id="KW-0410">Iron transport</keyword>
<dbReference type="GO" id="GO:0016020">
    <property type="term" value="C:membrane"/>
    <property type="evidence" value="ECO:0007669"/>
    <property type="project" value="InterPro"/>
</dbReference>
<dbReference type="PANTHER" id="PTHR42781:SF4">
    <property type="entry name" value="SPERMIDINE_PUTRESCINE IMPORT ATP-BINDING PROTEIN POTA"/>
    <property type="match status" value="1"/>
</dbReference>
<keyword evidence="4" id="KW-0547">Nucleotide-binding</keyword>
<dbReference type="EMBL" id="AJLR01000041">
    <property type="protein sequence ID" value="EKN68203.1"/>
    <property type="molecule type" value="Genomic_DNA"/>
</dbReference>
<sequence length="229" mass="25605">MTILEIKNLTFSFSQAAEPVIKNFSFSMGKGEIVGILGQSGSGKSTLLRLISGLEMAQIGMIKIAGTLVLDEGLFLQPEDRGVGMVFQDYALFPHMNVRDNILFGLNRLPRKDRKERVKEMLELVKMEQFESRYPHELSGGQQQRIALARALAPKPNLLLMDEPFSNLDADLKESIREDLRTILKKANMTCIVVTHDKNDVDAICDRSIVFGQPQNSKGNKNGKITIVQ</sequence>
<evidence type="ECO:0000256" key="8">
    <source>
        <dbReference type="ARBA" id="ARBA00023136"/>
    </source>
</evidence>
<dbReference type="PROSITE" id="PS50893">
    <property type="entry name" value="ABC_TRANSPORTER_2"/>
    <property type="match status" value="1"/>
</dbReference>
<proteinExistence type="predicted"/>
<dbReference type="CDD" id="cd03259">
    <property type="entry name" value="ABC_Carb_Solutes_like"/>
    <property type="match status" value="1"/>
</dbReference>
<evidence type="ECO:0000313" key="11">
    <source>
        <dbReference type="Proteomes" id="UP000006315"/>
    </source>
</evidence>
<dbReference type="STRING" id="1131731.BAZO_05570"/>
<dbReference type="Pfam" id="PF00005">
    <property type="entry name" value="ABC_tran"/>
    <property type="match status" value="1"/>
</dbReference>
<dbReference type="SMART" id="SM00382">
    <property type="entry name" value="AAA"/>
    <property type="match status" value="1"/>
</dbReference>
<dbReference type="GO" id="GO:0005524">
    <property type="term" value="F:ATP binding"/>
    <property type="evidence" value="ECO:0007669"/>
    <property type="project" value="UniProtKB-KW"/>
</dbReference>
<evidence type="ECO:0000313" key="10">
    <source>
        <dbReference type="EMBL" id="EKN68203.1"/>
    </source>
</evidence>
<evidence type="ECO:0000256" key="7">
    <source>
        <dbReference type="ARBA" id="ARBA00023065"/>
    </source>
</evidence>
<name>K6DJB4_SCHAZ</name>
<gene>
    <name evidence="10" type="ORF">BAZO_05570</name>
</gene>
<evidence type="ECO:0000256" key="1">
    <source>
        <dbReference type="ARBA" id="ARBA00022448"/>
    </source>
</evidence>
<keyword evidence="7" id="KW-0406">Ion transport</keyword>
<dbReference type="PATRIC" id="fig|1131731.3.peg.1162"/>
<dbReference type="InterPro" id="IPR003439">
    <property type="entry name" value="ABC_transporter-like_ATP-bd"/>
</dbReference>
<keyword evidence="11" id="KW-1185">Reference proteome</keyword>
<keyword evidence="2" id="KW-1003">Cell membrane</keyword>
<dbReference type="GO" id="GO:0015408">
    <property type="term" value="F:ABC-type ferric iron transporter activity"/>
    <property type="evidence" value="ECO:0007669"/>
    <property type="project" value="InterPro"/>
</dbReference>
<accession>K6DJB4</accession>
<evidence type="ECO:0000259" key="9">
    <source>
        <dbReference type="PROSITE" id="PS50893"/>
    </source>
</evidence>
<dbReference type="PROSITE" id="PS00211">
    <property type="entry name" value="ABC_TRANSPORTER_1"/>
    <property type="match status" value="1"/>
</dbReference>
<dbReference type="SUPFAM" id="SSF52540">
    <property type="entry name" value="P-loop containing nucleoside triphosphate hydrolases"/>
    <property type="match status" value="1"/>
</dbReference>
<dbReference type="InterPro" id="IPR027417">
    <property type="entry name" value="P-loop_NTPase"/>
</dbReference>
<dbReference type="Gene3D" id="3.40.50.300">
    <property type="entry name" value="P-loop containing nucleotide triphosphate hydrolases"/>
    <property type="match status" value="1"/>
</dbReference>
<keyword evidence="5 10" id="KW-0067">ATP-binding</keyword>
<dbReference type="InterPro" id="IPR017871">
    <property type="entry name" value="ABC_transporter-like_CS"/>
</dbReference>
<dbReference type="GO" id="GO:0016887">
    <property type="term" value="F:ATP hydrolysis activity"/>
    <property type="evidence" value="ECO:0007669"/>
    <property type="project" value="InterPro"/>
</dbReference>
<dbReference type="Proteomes" id="UP000006315">
    <property type="component" value="Unassembled WGS sequence"/>
</dbReference>
<dbReference type="InterPro" id="IPR003593">
    <property type="entry name" value="AAA+_ATPase"/>
</dbReference>
<dbReference type="PANTHER" id="PTHR42781">
    <property type="entry name" value="SPERMIDINE/PUTRESCINE IMPORT ATP-BINDING PROTEIN POTA"/>
    <property type="match status" value="1"/>
</dbReference>
<keyword evidence="1" id="KW-0813">Transport</keyword>
<dbReference type="InterPro" id="IPR015853">
    <property type="entry name" value="ABC_transpr_FbpC"/>
</dbReference>
<evidence type="ECO:0000256" key="4">
    <source>
        <dbReference type="ARBA" id="ARBA00022741"/>
    </source>
</evidence>
<keyword evidence="6" id="KW-0408">Iron</keyword>
<feature type="domain" description="ABC transporter" evidence="9">
    <location>
        <begin position="4"/>
        <end position="227"/>
    </location>
</feature>
<protein>
    <submittedName>
        <fullName evidence="10">ABC transporter ATP-binding protein</fullName>
    </submittedName>
</protein>
<dbReference type="RefSeq" id="WP_003330326.1">
    <property type="nucleotide sequence ID" value="NZ_AJLR01000041.1"/>
</dbReference>
<evidence type="ECO:0000256" key="5">
    <source>
        <dbReference type="ARBA" id="ARBA00022840"/>
    </source>
</evidence>
<organism evidence="10 11">
    <name type="scientific">Schinkia azotoformans LMG 9581</name>
    <dbReference type="NCBI Taxonomy" id="1131731"/>
    <lineage>
        <taxon>Bacteria</taxon>
        <taxon>Bacillati</taxon>
        <taxon>Bacillota</taxon>
        <taxon>Bacilli</taxon>
        <taxon>Bacillales</taxon>
        <taxon>Bacillaceae</taxon>
        <taxon>Calidifontibacillus/Schinkia group</taxon>
        <taxon>Schinkia</taxon>
    </lineage>
</organism>
<evidence type="ECO:0000256" key="2">
    <source>
        <dbReference type="ARBA" id="ARBA00022475"/>
    </source>
</evidence>
<dbReference type="InterPro" id="IPR050093">
    <property type="entry name" value="ABC_SmlMolc_Importer"/>
</dbReference>
<evidence type="ECO:0000256" key="3">
    <source>
        <dbReference type="ARBA" id="ARBA00022496"/>
    </source>
</evidence>
<dbReference type="AlphaFoldDB" id="K6DJB4"/>
<keyword evidence="8" id="KW-0472">Membrane</keyword>
<comment type="caution">
    <text evidence="10">The sequence shown here is derived from an EMBL/GenBank/DDBJ whole genome shotgun (WGS) entry which is preliminary data.</text>
</comment>
<reference evidence="10 11" key="1">
    <citation type="journal article" date="2012" name="Front. Microbiol.">
        <title>Redundancy and modularity in membrane-associated dissimilatory nitrate reduction in Bacillus.</title>
        <authorList>
            <person name="Heylen K."/>
            <person name="Keltjens J."/>
        </authorList>
    </citation>
    <scope>NUCLEOTIDE SEQUENCE [LARGE SCALE GENOMIC DNA]</scope>
    <source>
        <strain evidence="10 11">LMG 9581</strain>
    </source>
</reference>